<dbReference type="PANTHER" id="PTHR12910">
    <property type="entry name" value="NADH-UBIQUINONE OXIDOREDUCTASE SUBUNIT B17.2"/>
    <property type="match status" value="1"/>
</dbReference>
<protein>
    <submittedName>
        <fullName evidence="2">NADH:ubiquinone oxidoreductase subunit NDUFA12</fullName>
    </submittedName>
</protein>
<comment type="caution">
    <text evidence="2">The sequence shown here is derived from an EMBL/GenBank/DDBJ whole genome shotgun (WGS) entry which is preliminary data.</text>
</comment>
<dbReference type="Proteomes" id="UP000727907">
    <property type="component" value="Unassembled WGS sequence"/>
</dbReference>
<dbReference type="PANTHER" id="PTHR12910:SF2">
    <property type="entry name" value="NADH DEHYDROGENASE [UBIQUINONE] 1 ALPHA SUBCOMPLEX SUBUNIT 12"/>
    <property type="match status" value="1"/>
</dbReference>
<proteinExistence type="predicted"/>
<name>A0ABS6IPZ5_9HYPH</name>
<gene>
    <name evidence="2" type="ORF">KQ910_23075</name>
</gene>
<evidence type="ECO:0000313" key="2">
    <source>
        <dbReference type="EMBL" id="MBU8876676.1"/>
    </source>
</evidence>
<sequence length="116" mass="13306">MIIGTWLFTKMRGELVGTDAEGNRYFQDKRIVPGTRRKRWVMYNGVAEASRIPPEWHGWLHYMLAEPPPAGGLPRMAWQKDHQPNLTGTVHAYRPPGHTLSAGEKPKRSYEAWRPG</sequence>
<dbReference type="EMBL" id="JAHOPB010000002">
    <property type="protein sequence ID" value="MBU8876676.1"/>
    <property type="molecule type" value="Genomic_DNA"/>
</dbReference>
<dbReference type="RefSeq" id="WP_216965646.1">
    <property type="nucleotide sequence ID" value="NZ_JAHOPB010000002.1"/>
</dbReference>
<keyword evidence="3" id="KW-1185">Reference proteome</keyword>
<feature type="region of interest" description="Disordered" evidence="1">
    <location>
        <begin position="92"/>
        <end position="116"/>
    </location>
</feature>
<evidence type="ECO:0000256" key="1">
    <source>
        <dbReference type="SAM" id="MobiDB-lite"/>
    </source>
</evidence>
<dbReference type="InterPro" id="IPR007763">
    <property type="entry name" value="NDUFA12"/>
</dbReference>
<organism evidence="2 3">
    <name type="scientific">Reyranella humidisoli</name>
    <dbReference type="NCBI Taxonomy" id="2849149"/>
    <lineage>
        <taxon>Bacteria</taxon>
        <taxon>Pseudomonadati</taxon>
        <taxon>Pseudomonadota</taxon>
        <taxon>Alphaproteobacteria</taxon>
        <taxon>Hyphomicrobiales</taxon>
        <taxon>Reyranellaceae</taxon>
        <taxon>Reyranella</taxon>
    </lineage>
</organism>
<accession>A0ABS6IPZ5</accession>
<reference evidence="2 3" key="1">
    <citation type="submission" date="2021-06" db="EMBL/GenBank/DDBJ databases">
        <authorList>
            <person name="Lee D.H."/>
        </authorList>
    </citation>
    <scope>NUCLEOTIDE SEQUENCE [LARGE SCALE GENOMIC DNA]</scope>
    <source>
        <strain evidence="2 3">MMS21-HV4-11</strain>
    </source>
</reference>
<feature type="compositionally biased region" description="Basic and acidic residues" evidence="1">
    <location>
        <begin position="104"/>
        <end position="116"/>
    </location>
</feature>
<dbReference type="NCBIfam" id="NF006040">
    <property type="entry name" value="PRK08183.1"/>
    <property type="match status" value="1"/>
</dbReference>
<dbReference type="Pfam" id="PF05071">
    <property type="entry name" value="NDUFA12"/>
    <property type="match status" value="1"/>
</dbReference>
<evidence type="ECO:0000313" key="3">
    <source>
        <dbReference type="Proteomes" id="UP000727907"/>
    </source>
</evidence>